<dbReference type="SUPFAM" id="SSF52980">
    <property type="entry name" value="Restriction endonuclease-like"/>
    <property type="match status" value="1"/>
</dbReference>
<evidence type="ECO:0000313" key="2">
    <source>
        <dbReference type="EMBL" id="AFZ18138.1"/>
    </source>
</evidence>
<dbReference type="OrthoDB" id="509866at2"/>
<dbReference type="RefSeq" id="WP_015182288.1">
    <property type="nucleotide sequence ID" value="NC_019738.1"/>
</dbReference>
<gene>
    <name evidence="2" type="ORF">Mic7113_2333</name>
</gene>
<protein>
    <recommendedName>
        <fullName evidence="1">Putative restriction endonuclease domain-containing protein</fullName>
    </recommendedName>
</protein>
<proteinExistence type="predicted"/>
<keyword evidence="3" id="KW-1185">Reference proteome</keyword>
<dbReference type="CDD" id="cd06260">
    <property type="entry name" value="DUF820-like"/>
    <property type="match status" value="1"/>
</dbReference>
<feature type="domain" description="Putative restriction endonuclease" evidence="1">
    <location>
        <begin position="12"/>
        <end position="174"/>
    </location>
</feature>
<organism evidence="2 3">
    <name type="scientific">Allocoleopsis franciscana PCC 7113</name>
    <dbReference type="NCBI Taxonomy" id="1173027"/>
    <lineage>
        <taxon>Bacteria</taxon>
        <taxon>Bacillati</taxon>
        <taxon>Cyanobacteriota</taxon>
        <taxon>Cyanophyceae</taxon>
        <taxon>Coleofasciculales</taxon>
        <taxon>Coleofasciculaceae</taxon>
        <taxon>Allocoleopsis</taxon>
        <taxon>Allocoleopsis franciscana</taxon>
    </lineage>
</organism>
<dbReference type="Proteomes" id="UP000010471">
    <property type="component" value="Chromosome"/>
</dbReference>
<dbReference type="EMBL" id="CP003630">
    <property type="protein sequence ID" value="AFZ18138.1"/>
    <property type="molecule type" value="Genomic_DNA"/>
</dbReference>
<dbReference type="PANTHER" id="PTHR35400:SF1">
    <property type="entry name" value="SLR1083 PROTEIN"/>
    <property type="match status" value="1"/>
</dbReference>
<dbReference type="STRING" id="1173027.Mic7113_2333"/>
<dbReference type="Pfam" id="PF05685">
    <property type="entry name" value="Uma2"/>
    <property type="match status" value="1"/>
</dbReference>
<dbReference type="Gene3D" id="3.90.1570.10">
    <property type="entry name" value="tt1808, chain A"/>
    <property type="match status" value="1"/>
</dbReference>
<dbReference type="HOGENOM" id="CLU_076312_2_0_3"/>
<dbReference type="InterPro" id="IPR008538">
    <property type="entry name" value="Uma2"/>
</dbReference>
<dbReference type="PANTHER" id="PTHR35400">
    <property type="entry name" value="SLR1083 PROTEIN"/>
    <property type="match status" value="1"/>
</dbReference>
<accession>K9WD49</accession>
<dbReference type="InterPro" id="IPR012296">
    <property type="entry name" value="Nuclease_put_TT1808"/>
</dbReference>
<evidence type="ECO:0000259" key="1">
    <source>
        <dbReference type="Pfam" id="PF05685"/>
    </source>
</evidence>
<dbReference type="KEGG" id="mic:Mic7113_2333"/>
<dbReference type="InterPro" id="IPR011335">
    <property type="entry name" value="Restrct_endonuc-II-like"/>
</dbReference>
<name>K9WD49_9CYAN</name>
<reference evidence="2 3" key="1">
    <citation type="submission" date="2012-06" db="EMBL/GenBank/DDBJ databases">
        <title>Finished chromosome of genome of Microcoleus sp. PCC 7113.</title>
        <authorList>
            <consortium name="US DOE Joint Genome Institute"/>
            <person name="Gugger M."/>
            <person name="Coursin T."/>
            <person name="Rippka R."/>
            <person name="Tandeau De Marsac N."/>
            <person name="Huntemann M."/>
            <person name="Wei C.-L."/>
            <person name="Han J."/>
            <person name="Detter J.C."/>
            <person name="Han C."/>
            <person name="Tapia R."/>
            <person name="Chen A."/>
            <person name="Kyrpides N."/>
            <person name="Mavromatis K."/>
            <person name="Markowitz V."/>
            <person name="Szeto E."/>
            <person name="Ivanova N."/>
            <person name="Pagani I."/>
            <person name="Pati A."/>
            <person name="Goodwin L."/>
            <person name="Nordberg H.P."/>
            <person name="Cantor M.N."/>
            <person name="Hua S.X."/>
            <person name="Woyke T."/>
            <person name="Kerfeld C.A."/>
        </authorList>
    </citation>
    <scope>NUCLEOTIDE SEQUENCE [LARGE SCALE GENOMIC DNA]</scope>
    <source>
        <strain evidence="2 3">PCC 7113</strain>
    </source>
</reference>
<sequence length="192" mass="21971">MTQVTTKRFTLAEYHRLIELGFLTEDDRVELIRGELVQMAAKGTLHSVCNTKLARELDRLVENLAVIRGQEPIILPTNSEPEPDVVIVRGQPDDYLLNHPYPKDVLLLIEVSDSTLVYDQTVKLSLYAEAQIQNYWIMNLVANQVERYTQPYQDSQGNFGYRIRQIALRNEIVTIPGFSDLLLDLNLVFPGL</sequence>
<dbReference type="AlphaFoldDB" id="K9WD49"/>
<dbReference type="eggNOG" id="COG4636">
    <property type="taxonomic scope" value="Bacteria"/>
</dbReference>
<evidence type="ECO:0000313" key="3">
    <source>
        <dbReference type="Proteomes" id="UP000010471"/>
    </source>
</evidence>